<keyword evidence="9" id="KW-1185">Reference proteome</keyword>
<evidence type="ECO:0000256" key="1">
    <source>
        <dbReference type="ARBA" id="ARBA00022649"/>
    </source>
</evidence>
<evidence type="ECO:0000256" key="2">
    <source>
        <dbReference type="ARBA" id="ARBA00022722"/>
    </source>
</evidence>
<evidence type="ECO:0000256" key="3">
    <source>
        <dbReference type="ARBA" id="ARBA00022723"/>
    </source>
</evidence>
<keyword evidence="5 6" id="KW-0460">Magnesium</keyword>
<dbReference type="AlphaFoldDB" id="A0A494WZL3"/>
<feature type="binding site" evidence="6">
    <location>
        <position position="106"/>
    </location>
    <ligand>
        <name>Mg(2+)</name>
        <dbReference type="ChEBI" id="CHEBI:18420"/>
    </ligand>
</feature>
<comment type="cofactor">
    <cofactor evidence="6">
        <name>Mg(2+)</name>
        <dbReference type="ChEBI" id="CHEBI:18420"/>
    </cofactor>
</comment>
<protein>
    <recommendedName>
        <fullName evidence="6">Ribonuclease VapC</fullName>
        <shortName evidence="6">RNase VapC</shortName>
        <ecNumber evidence="6">3.1.-.-</ecNumber>
    </recommendedName>
    <alternativeName>
        <fullName evidence="6">Toxin VapC</fullName>
    </alternativeName>
</protein>
<dbReference type="Proteomes" id="UP000271256">
    <property type="component" value="Unassembled WGS sequence"/>
</dbReference>
<dbReference type="RefSeq" id="WP_121450823.1">
    <property type="nucleotide sequence ID" value="NZ_RBWE01000001.1"/>
</dbReference>
<keyword evidence="2 6" id="KW-0540">Nuclease</keyword>
<evidence type="ECO:0000313" key="9">
    <source>
        <dbReference type="Proteomes" id="UP000271256"/>
    </source>
</evidence>
<evidence type="ECO:0000313" key="8">
    <source>
        <dbReference type="EMBL" id="RKO66387.1"/>
    </source>
</evidence>
<organism evidence="8 9">
    <name type="scientific">Desulfofundulus salinus</name>
    <dbReference type="NCBI Taxonomy" id="2419843"/>
    <lineage>
        <taxon>Bacteria</taxon>
        <taxon>Bacillati</taxon>
        <taxon>Bacillota</taxon>
        <taxon>Clostridia</taxon>
        <taxon>Eubacteriales</taxon>
        <taxon>Peptococcaceae</taxon>
        <taxon>Desulfofundulus</taxon>
    </lineage>
</organism>
<gene>
    <name evidence="6" type="primary">vapC</name>
    <name evidence="8" type="ORF">D7024_05140</name>
</gene>
<dbReference type="GO" id="GO:0090729">
    <property type="term" value="F:toxin activity"/>
    <property type="evidence" value="ECO:0007669"/>
    <property type="project" value="UniProtKB-KW"/>
</dbReference>
<evidence type="ECO:0000256" key="6">
    <source>
        <dbReference type="HAMAP-Rule" id="MF_00265"/>
    </source>
</evidence>
<dbReference type="GO" id="GO:0000287">
    <property type="term" value="F:magnesium ion binding"/>
    <property type="evidence" value="ECO:0007669"/>
    <property type="project" value="UniProtKB-UniRule"/>
</dbReference>
<comment type="caution">
    <text evidence="8">The sequence shown here is derived from an EMBL/GenBank/DDBJ whole genome shotgun (WGS) entry which is preliminary data.</text>
</comment>
<dbReference type="Gene3D" id="3.40.50.1010">
    <property type="entry name" value="5'-nuclease"/>
    <property type="match status" value="1"/>
</dbReference>
<dbReference type="InterPro" id="IPR002716">
    <property type="entry name" value="PIN_dom"/>
</dbReference>
<feature type="domain" description="PIN" evidence="7">
    <location>
        <begin position="5"/>
        <end position="116"/>
    </location>
</feature>
<comment type="function">
    <text evidence="6">Toxic component of a toxin-antitoxin (TA) system. An RNase.</text>
</comment>
<dbReference type="CDD" id="cd09873">
    <property type="entry name" value="PIN_Pae0151-like"/>
    <property type="match status" value="1"/>
</dbReference>
<dbReference type="InterPro" id="IPR044153">
    <property type="entry name" value="PIN_Pae0151-like"/>
</dbReference>
<dbReference type="EC" id="3.1.-.-" evidence="6"/>
<evidence type="ECO:0000256" key="4">
    <source>
        <dbReference type="ARBA" id="ARBA00022801"/>
    </source>
</evidence>
<comment type="similarity">
    <text evidence="6">Belongs to the PINc/VapC protein family.</text>
</comment>
<reference evidence="8 9" key="1">
    <citation type="submission" date="2018-10" db="EMBL/GenBank/DDBJ databases">
        <authorList>
            <person name="Grouzdev D.S."/>
            <person name="Krutkina M.S."/>
            <person name="Tourova T.P."/>
            <person name="Nazina T.N."/>
        </authorList>
    </citation>
    <scope>NUCLEOTIDE SEQUENCE [LARGE SCALE GENOMIC DNA]</scope>
    <source>
        <strain evidence="8 9">435</strain>
    </source>
</reference>
<dbReference type="InterPro" id="IPR029060">
    <property type="entry name" value="PIN-like_dom_sf"/>
</dbReference>
<evidence type="ECO:0000256" key="5">
    <source>
        <dbReference type="ARBA" id="ARBA00022842"/>
    </source>
</evidence>
<evidence type="ECO:0000259" key="7">
    <source>
        <dbReference type="Pfam" id="PF01850"/>
    </source>
</evidence>
<dbReference type="InterPro" id="IPR022907">
    <property type="entry name" value="VapC_family"/>
</dbReference>
<name>A0A494WZL3_9FIRM</name>
<dbReference type="OrthoDB" id="424427at2"/>
<dbReference type="GO" id="GO:0016787">
    <property type="term" value="F:hydrolase activity"/>
    <property type="evidence" value="ECO:0007669"/>
    <property type="project" value="UniProtKB-KW"/>
</dbReference>
<dbReference type="EMBL" id="RBWE01000001">
    <property type="protein sequence ID" value="RKO66387.1"/>
    <property type="molecule type" value="Genomic_DNA"/>
</dbReference>
<dbReference type="PANTHER" id="PTHR35901">
    <property type="entry name" value="RIBONUCLEASE VAPC3"/>
    <property type="match status" value="1"/>
</dbReference>
<keyword evidence="1 6" id="KW-1277">Toxin-antitoxin system</keyword>
<sequence length="153" mass="17253">MSRYVCLDSSVLIKLLTWEEGSDAAAFLMERIIESGRTIVLPAFAWAEVGSVLRQKARRKEITPEEAEEAWRMFGRLKIITYLENERVSAAAWDIAVKENLPTLYDAAYLAVAEIAAQQSEGGVCEFWTADERLVNTLGGRKKYVRLLRGVQP</sequence>
<keyword evidence="6" id="KW-0800">Toxin</keyword>
<proteinExistence type="inferred from homology"/>
<accession>A0A494WZL3</accession>
<dbReference type="PANTHER" id="PTHR35901:SF1">
    <property type="entry name" value="EXONUCLEASE VAPC9"/>
    <property type="match status" value="1"/>
</dbReference>
<dbReference type="GO" id="GO:0004540">
    <property type="term" value="F:RNA nuclease activity"/>
    <property type="evidence" value="ECO:0007669"/>
    <property type="project" value="InterPro"/>
</dbReference>
<dbReference type="Pfam" id="PF01850">
    <property type="entry name" value="PIN"/>
    <property type="match status" value="1"/>
</dbReference>
<dbReference type="SUPFAM" id="SSF88723">
    <property type="entry name" value="PIN domain-like"/>
    <property type="match status" value="1"/>
</dbReference>
<keyword evidence="3 6" id="KW-0479">Metal-binding</keyword>
<feature type="binding site" evidence="6">
    <location>
        <position position="8"/>
    </location>
    <ligand>
        <name>Mg(2+)</name>
        <dbReference type="ChEBI" id="CHEBI:18420"/>
    </ligand>
</feature>
<dbReference type="HAMAP" id="MF_00265">
    <property type="entry name" value="VapC_Nob1"/>
    <property type="match status" value="1"/>
</dbReference>
<keyword evidence="4 6" id="KW-0378">Hydrolase</keyword>
<dbReference type="InterPro" id="IPR051619">
    <property type="entry name" value="TypeII_TA_RNase_PINc/VapC"/>
</dbReference>